<feature type="transmembrane region" description="Helical" evidence="1">
    <location>
        <begin position="83"/>
        <end position="104"/>
    </location>
</feature>
<accession>Q1Q9T3</accession>
<proteinExistence type="predicted"/>
<dbReference type="KEGG" id="pcr:Pcryo_1793"/>
<keyword evidence="1" id="KW-0812">Transmembrane</keyword>
<feature type="transmembrane region" description="Helical" evidence="1">
    <location>
        <begin position="424"/>
        <end position="447"/>
    </location>
</feature>
<feature type="domain" description="Nucleoside transporter/FeoB GTPase Gate" evidence="2">
    <location>
        <begin position="166"/>
        <end position="262"/>
    </location>
</feature>
<feature type="transmembrane region" description="Helical" evidence="1">
    <location>
        <begin position="240"/>
        <end position="260"/>
    </location>
</feature>
<feature type="transmembrane region" description="Helical" evidence="1">
    <location>
        <begin position="349"/>
        <end position="367"/>
    </location>
</feature>
<feature type="transmembrane region" description="Helical" evidence="1">
    <location>
        <begin position="33"/>
        <end position="52"/>
    </location>
</feature>
<organism evidence="3 4">
    <name type="scientific">Psychrobacter cryohalolentis (strain ATCC BAA-1226 / DSM 17306 / VKM B-2378 / K5)</name>
    <dbReference type="NCBI Taxonomy" id="335284"/>
    <lineage>
        <taxon>Bacteria</taxon>
        <taxon>Pseudomonadati</taxon>
        <taxon>Pseudomonadota</taxon>
        <taxon>Gammaproteobacteria</taxon>
        <taxon>Moraxellales</taxon>
        <taxon>Moraxellaceae</taxon>
        <taxon>Psychrobacter</taxon>
    </lineage>
</organism>
<dbReference type="AlphaFoldDB" id="Q1Q9T3"/>
<evidence type="ECO:0000313" key="4">
    <source>
        <dbReference type="Proteomes" id="UP000002425"/>
    </source>
</evidence>
<feature type="transmembrane region" description="Helical" evidence="1">
    <location>
        <begin position="158"/>
        <end position="181"/>
    </location>
</feature>
<feature type="transmembrane region" description="Helical" evidence="1">
    <location>
        <begin position="124"/>
        <end position="146"/>
    </location>
</feature>
<gene>
    <name evidence="3" type="ordered locus">Pcryo_1793</name>
</gene>
<dbReference type="Pfam" id="PF07670">
    <property type="entry name" value="Gate"/>
    <property type="match status" value="1"/>
</dbReference>
<feature type="transmembrane region" description="Helical" evidence="1">
    <location>
        <begin position="267"/>
        <end position="286"/>
    </location>
</feature>
<keyword evidence="1" id="KW-0472">Membrane</keyword>
<evidence type="ECO:0000256" key="1">
    <source>
        <dbReference type="SAM" id="Phobius"/>
    </source>
</evidence>
<feature type="transmembrane region" description="Helical" evidence="1">
    <location>
        <begin position="400"/>
        <end position="417"/>
    </location>
</feature>
<dbReference type="InterPro" id="IPR011642">
    <property type="entry name" value="Gate_dom"/>
</dbReference>
<sequence>MLVKKWTASKNNMDIIKVNASSQAVSSISIRQFLKFFIPSIIGLLLFVFPIPYVDGKFVSYAEGFTIPISVLKDYIQGYMGSLLPLFVVISIMITLCCTLYTKIMKPSLILNNAFLNNLLNVTTPWLIIRMLGAFFAVVTYFKYGYEFIYSDNIGGLILYELMPILFIVFFLAGLLLPLLLDFGLLEFFGVLLSKVMRPLFGLPGRSSVDCLTSWLGDGTIGVLLTDKQLEGGFYTKKEAAVIATSFSAVSITFCLVVISQVKLESYFLNMIGVVALCGIVCALIVPRLLPLSRIDNTYVVENSDRDHETIPEGKTLFTHSLHKAVHKAEKSPSFFTFLNDGLKNILDMWIGILPVVMAIGTMGLIVAEETPVFDYLGMPFIPFLELMNIPFAAEMSKTIMVGFADMFLPAIIGSSIESELTRFVIACLSVSQLIYMSEVGGLILGTKIPVSFFQLLIIFLLRTIISLPIIALCAHMIF</sequence>
<reference evidence="3" key="1">
    <citation type="submission" date="2006-03" db="EMBL/GenBank/DDBJ databases">
        <title>Complete sequence of chromosome of Psychrobacter cryohalolentis K5.</title>
        <authorList>
            <consortium name="US DOE Joint Genome Institute"/>
            <person name="Copeland A."/>
            <person name="Lucas S."/>
            <person name="Lapidus A."/>
            <person name="Barry K."/>
            <person name="Detter J.C."/>
            <person name="Glavina del Rio T."/>
            <person name="Hammon N."/>
            <person name="Israni S."/>
            <person name="Dalin E."/>
            <person name="Tice H."/>
            <person name="Pitluck S."/>
            <person name="Brettin T."/>
            <person name="Bruce D."/>
            <person name="Han C."/>
            <person name="Tapia R."/>
            <person name="Sims D.R."/>
            <person name="Gilna P."/>
            <person name="Schmutz J."/>
            <person name="Larimer F."/>
            <person name="Land M."/>
            <person name="Hauser L."/>
            <person name="Kyrpides N."/>
            <person name="Kim E."/>
            <person name="Richardson P."/>
        </authorList>
    </citation>
    <scope>NUCLEOTIDE SEQUENCE</scope>
    <source>
        <strain evidence="3">K5</strain>
    </source>
</reference>
<keyword evidence="1" id="KW-1133">Transmembrane helix</keyword>
<dbReference type="eggNOG" id="COG3314">
    <property type="taxonomic scope" value="Bacteria"/>
</dbReference>
<feature type="transmembrane region" description="Helical" evidence="1">
    <location>
        <begin position="453"/>
        <end position="475"/>
    </location>
</feature>
<dbReference type="STRING" id="335284.Pcryo_1793"/>
<dbReference type="EMBL" id="CP000323">
    <property type="protein sequence ID" value="ABE75570.1"/>
    <property type="molecule type" value="Genomic_DNA"/>
</dbReference>
<name>Q1Q9T3_PSYCK</name>
<keyword evidence="4" id="KW-1185">Reference proteome</keyword>
<evidence type="ECO:0000313" key="3">
    <source>
        <dbReference type="EMBL" id="ABE75570.1"/>
    </source>
</evidence>
<dbReference type="HOGENOM" id="CLU_048533_0_0_6"/>
<evidence type="ECO:0000259" key="2">
    <source>
        <dbReference type="Pfam" id="PF07670"/>
    </source>
</evidence>
<protein>
    <submittedName>
        <fullName evidence="3">Nucleoside recognition</fullName>
    </submittedName>
</protein>
<dbReference type="RefSeq" id="WP_011514113.1">
    <property type="nucleotide sequence ID" value="NC_007969.1"/>
</dbReference>
<dbReference type="Proteomes" id="UP000002425">
    <property type="component" value="Chromosome"/>
</dbReference>